<dbReference type="SMART" id="SM00387">
    <property type="entry name" value="HATPase_c"/>
    <property type="match status" value="1"/>
</dbReference>
<evidence type="ECO:0000256" key="12">
    <source>
        <dbReference type="ARBA" id="ARBA00023136"/>
    </source>
</evidence>
<reference evidence="16" key="2">
    <citation type="submission" date="2021-04" db="EMBL/GenBank/DDBJ databases">
        <authorList>
            <person name="Gilroy R."/>
        </authorList>
    </citation>
    <scope>NUCLEOTIDE SEQUENCE</scope>
    <source>
        <strain evidence="16">5032</strain>
    </source>
</reference>
<dbReference type="GO" id="GO:0007234">
    <property type="term" value="P:osmosensory signaling via phosphorelay pathway"/>
    <property type="evidence" value="ECO:0007669"/>
    <property type="project" value="TreeGrafter"/>
</dbReference>
<proteinExistence type="predicted"/>
<dbReference type="Pfam" id="PF02518">
    <property type="entry name" value="HATPase_c"/>
    <property type="match status" value="1"/>
</dbReference>
<reference evidence="16" key="1">
    <citation type="journal article" date="2021" name="PeerJ">
        <title>Extensive microbial diversity within the chicken gut microbiome revealed by metagenomics and culture.</title>
        <authorList>
            <person name="Gilroy R."/>
            <person name="Ravi A."/>
            <person name="Getino M."/>
            <person name="Pursley I."/>
            <person name="Horton D.L."/>
            <person name="Alikhan N.F."/>
            <person name="Baker D."/>
            <person name="Gharbi K."/>
            <person name="Hall N."/>
            <person name="Watson M."/>
            <person name="Adriaenssens E.M."/>
            <person name="Foster-Nyarko E."/>
            <person name="Jarju S."/>
            <person name="Secka A."/>
            <person name="Antonio M."/>
            <person name="Oren A."/>
            <person name="Chaudhuri R.R."/>
            <person name="La Ragione R."/>
            <person name="Hildebrand F."/>
            <person name="Pallen M.J."/>
        </authorList>
    </citation>
    <scope>NUCLEOTIDE SEQUENCE</scope>
    <source>
        <strain evidence="16">5032</strain>
    </source>
</reference>
<dbReference type="GO" id="GO:0016020">
    <property type="term" value="C:membrane"/>
    <property type="evidence" value="ECO:0007669"/>
    <property type="project" value="UniProtKB-SubCell"/>
</dbReference>
<dbReference type="CDD" id="cd00075">
    <property type="entry name" value="HATPase"/>
    <property type="match status" value="1"/>
</dbReference>
<dbReference type="InterPro" id="IPR036890">
    <property type="entry name" value="HATPase_C_sf"/>
</dbReference>
<keyword evidence="8 16" id="KW-0418">Kinase</keyword>
<dbReference type="FunFam" id="1.10.287.130:FF:000001">
    <property type="entry name" value="Two-component sensor histidine kinase"/>
    <property type="match status" value="1"/>
</dbReference>
<evidence type="ECO:0000256" key="5">
    <source>
        <dbReference type="ARBA" id="ARBA00022679"/>
    </source>
</evidence>
<keyword evidence="10 13" id="KW-1133">Transmembrane helix</keyword>
<evidence type="ECO:0000256" key="13">
    <source>
        <dbReference type="SAM" id="Phobius"/>
    </source>
</evidence>
<dbReference type="PANTHER" id="PTHR42878:SF7">
    <property type="entry name" value="SENSOR HISTIDINE KINASE GLRK"/>
    <property type="match status" value="1"/>
</dbReference>
<keyword evidence="11" id="KW-0902">Two-component regulatory system</keyword>
<dbReference type="EMBL" id="DWZD01000052">
    <property type="protein sequence ID" value="HJA79875.1"/>
    <property type="molecule type" value="Genomic_DNA"/>
</dbReference>
<keyword evidence="9" id="KW-0067">ATP-binding</keyword>
<dbReference type="PANTHER" id="PTHR42878">
    <property type="entry name" value="TWO-COMPONENT HISTIDINE KINASE"/>
    <property type="match status" value="1"/>
</dbReference>
<dbReference type="Pfam" id="PF00512">
    <property type="entry name" value="HisKA"/>
    <property type="match status" value="1"/>
</dbReference>
<evidence type="ECO:0000256" key="7">
    <source>
        <dbReference type="ARBA" id="ARBA00022741"/>
    </source>
</evidence>
<dbReference type="Proteomes" id="UP000823821">
    <property type="component" value="Unassembled WGS sequence"/>
</dbReference>
<keyword evidence="5" id="KW-0808">Transferase</keyword>
<dbReference type="GO" id="GO:0030295">
    <property type="term" value="F:protein kinase activator activity"/>
    <property type="evidence" value="ECO:0007669"/>
    <property type="project" value="TreeGrafter"/>
</dbReference>
<feature type="domain" description="Histidine kinase" evidence="14">
    <location>
        <begin position="372"/>
        <end position="585"/>
    </location>
</feature>
<dbReference type="InterPro" id="IPR003661">
    <property type="entry name" value="HisK_dim/P_dom"/>
</dbReference>
<dbReference type="SUPFAM" id="SSF55785">
    <property type="entry name" value="PYP-like sensor domain (PAS domain)"/>
    <property type="match status" value="1"/>
</dbReference>
<dbReference type="Pfam" id="PF13188">
    <property type="entry name" value="PAS_8"/>
    <property type="match status" value="1"/>
</dbReference>
<evidence type="ECO:0000313" key="17">
    <source>
        <dbReference type="Proteomes" id="UP000823821"/>
    </source>
</evidence>
<evidence type="ECO:0000256" key="1">
    <source>
        <dbReference type="ARBA" id="ARBA00000085"/>
    </source>
</evidence>
<evidence type="ECO:0000256" key="4">
    <source>
        <dbReference type="ARBA" id="ARBA00022553"/>
    </source>
</evidence>
<sequence length="595" mass="64673">MKALWSSFRFRIFCAVLVAALASGVIGLFSVRVFIQDRQLDDFREMLLRHTRLAAGLVQEAPDLAQGMRLVERSFDGWPVRCSVADAQGRVLLESAGGVAPESMDNHSDRPEMREAAASGVGFAIRHSATLGQDFAYAASALSDGRILRLALPLPVLEDAIAGRMAVLSQVALVAAVVAIGLAVLLSGALRASLRSMIDMVEDLSRGHFRRRLCRLPGHEFAPLVEAVNRMAANIEREVRHSADQAAQLEAVLDTMSDGVLVLGPQGQIRRCNAALVRLFPLAGRQPGAQVIEAIPHPALQEAVDSLLAEKMDAAGGSAQRQLTLELPTDISLAVVLSRSGLAADRLGLVAVFRDVSAFVRLERVRRDFVANVSHELRTPLTAIQGSAETLLELDGEPQERRFAEIIYKHACALSRMVDDLLQLARLDAQPVGALEDVAAGPVLEQVQALCRGPLEARRLELLAHVPADCVVRGHARLLMQVFRNLVENACRYAPEGSAVRVFALPEDQWWRFRVVDDGPGIPEAEQSRIFERFYQVERHRSQGGTGLGLAICKHAVEQCGGQILVRSPAPDGSTSFEFTLARCGEHSPAKEENA</sequence>
<dbReference type="InterPro" id="IPR050351">
    <property type="entry name" value="BphY/WalK/GraS-like"/>
</dbReference>
<evidence type="ECO:0000256" key="3">
    <source>
        <dbReference type="ARBA" id="ARBA00012438"/>
    </source>
</evidence>
<dbReference type="SUPFAM" id="SSF47384">
    <property type="entry name" value="Homodimeric domain of signal transducing histidine kinase"/>
    <property type="match status" value="1"/>
</dbReference>
<keyword evidence="12 13" id="KW-0472">Membrane</keyword>
<dbReference type="InterPro" id="IPR003594">
    <property type="entry name" value="HATPase_dom"/>
</dbReference>
<keyword evidence="6 13" id="KW-0812">Transmembrane</keyword>
<dbReference type="PRINTS" id="PR00344">
    <property type="entry name" value="BCTRLSENSOR"/>
</dbReference>
<keyword evidence="7" id="KW-0547">Nucleotide-binding</keyword>
<accession>A0A9D2KSG2</accession>
<dbReference type="EC" id="2.7.13.3" evidence="3"/>
<comment type="catalytic activity">
    <reaction evidence="1">
        <text>ATP + protein L-histidine = ADP + protein N-phospho-L-histidine.</text>
        <dbReference type="EC" id="2.7.13.3"/>
    </reaction>
</comment>
<evidence type="ECO:0000256" key="8">
    <source>
        <dbReference type="ARBA" id="ARBA00022777"/>
    </source>
</evidence>
<dbReference type="SMART" id="SM00388">
    <property type="entry name" value="HisKA"/>
    <property type="match status" value="1"/>
</dbReference>
<evidence type="ECO:0000259" key="15">
    <source>
        <dbReference type="PROSITE" id="PS50885"/>
    </source>
</evidence>
<evidence type="ECO:0000256" key="10">
    <source>
        <dbReference type="ARBA" id="ARBA00022989"/>
    </source>
</evidence>
<dbReference type="InterPro" id="IPR036097">
    <property type="entry name" value="HisK_dim/P_sf"/>
</dbReference>
<dbReference type="SMART" id="SM00091">
    <property type="entry name" value="PAS"/>
    <property type="match status" value="1"/>
</dbReference>
<feature type="transmembrane region" description="Helical" evidence="13">
    <location>
        <begin position="167"/>
        <end position="190"/>
    </location>
</feature>
<dbReference type="PROSITE" id="PS50109">
    <property type="entry name" value="HIS_KIN"/>
    <property type="match status" value="1"/>
</dbReference>
<organism evidence="16 17">
    <name type="scientific">Candidatus Desulfovibrio intestinavium</name>
    <dbReference type="NCBI Taxonomy" id="2838534"/>
    <lineage>
        <taxon>Bacteria</taxon>
        <taxon>Pseudomonadati</taxon>
        <taxon>Thermodesulfobacteriota</taxon>
        <taxon>Desulfovibrionia</taxon>
        <taxon>Desulfovibrionales</taxon>
        <taxon>Desulfovibrionaceae</taxon>
        <taxon>Desulfovibrio</taxon>
    </lineage>
</organism>
<feature type="transmembrane region" description="Helical" evidence="13">
    <location>
        <begin position="12"/>
        <end position="35"/>
    </location>
</feature>
<dbReference type="Pfam" id="PF00672">
    <property type="entry name" value="HAMP"/>
    <property type="match status" value="1"/>
</dbReference>
<dbReference type="GO" id="GO:0000156">
    <property type="term" value="F:phosphorelay response regulator activity"/>
    <property type="evidence" value="ECO:0007669"/>
    <property type="project" value="TreeGrafter"/>
</dbReference>
<dbReference type="CDD" id="cd00082">
    <property type="entry name" value="HisKA"/>
    <property type="match status" value="1"/>
</dbReference>
<dbReference type="InterPro" id="IPR035965">
    <property type="entry name" value="PAS-like_dom_sf"/>
</dbReference>
<dbReference type="PROSITE" id="PS50885">
    <property type="entry name" value="HAMP"/>
    <property type="match status" value="1"/>
</dbReference>
<dbReference type="Gene3D" id="3.30.565.10">
    <property type="entry name" value="Histidine kinase-like ATPase, C-terminal domain"/>
    <property type="match status" value="1"/>
</dbReference>
<comment type="caution">
    <text evidence="16">The sequence shown here is derived from an EMBL/GenBank/DDBJ whole genome shotgun (WGS) entry which is preliminary data.</text>
</comment>
<dbReference type="GO" id="GO:0005524">
    <property type="term" value="F:ATP binding"/>
    <property type="evidence" value="ECO:0007669"/>
    <property type="project" value="UniProtKB-KW"/>
</dbReference>
<evidence type="ECO:0000313" key="16">
    <source>
        <dbReference type="EMBL" id="HJA79875.1"/>
    </source>
</evidence>
<dbReference type="InterPro" id="IPR003660">
    <property type="entry name" value="HAMP_dom"/>
</dbReference>
<dbReference type="AlphaFoldDB" id="A0A9D2KSG2"/>
<evidence type="ECO:0000256" key="11">
    <source>
        <dbReference type="ARBA" id="ARBA00023012"/>
    </source>
</evidence>
<dbReference type="SUPFAM" id="SSF55874">
    <property type="entry name" value="ATPase domain of HSP90 chaperone/DNA topoisomerase II/histidine kinase"/>
    <property type="match status" value="1"/>
</dbReference>
<dbReference type="Gene3D" id="6.10.340.10">
    <property type="match status" value="1"/>
</dbReference>
<evidence type="ECO:0000256" key="2">
    <source>
        <dbReference type="ARBA" id="ARBA00004141"/>
    </source>
</evidence>
<name>A0A9D2KSG2_9BACT</name>
<dbReference type="Gene3D" id="3.30.450.20">
    <property type="entry name" value="PAS domain"/>
    <property type="match status" value="1"/>
</dbReference>
<comment type="subcellular location">
    <subcellularLocation>
        <location evidence="2">Membrane</location>
        <topology evidence="2">Multi-pass membrane protein</topology>
    </subcellularLocation>
</comment>
<dbReference type="InterPro" id="IPR005467">
    <property type="entry name" value="His_kinase_dom"/>
</dbReference>
<dbReference type="InterPro" id="IPR000014">
    <property type="entry name" value="PAS"/>
</dbReference>
<gene>
    <name evidence="16" type="ORF">H9784_09985</name>
</gene>
<evidence type="ECO:0000256" key="9">
    <source>
        <dbReference type="ARBA" id="ARBA00022840"/>
    </source>
</evidence>
<dbReference type="InterPro" id="IPR004358">
    <property type="entry name" value="Sig_transdc_His_kin-like_C"/>
</dbReference>
<dbReference type="GO" id="GO:0000155">
    <property type="term" value="F:phosphorelay sensor kinase activity"/>
    <property type="evidence" value="ECO:0007669"/>
    <property type="project" value="InterPro"/>
</dbReference>
<keyword evidence="4" id="KW-0597">Phosphoprotein</keyword>
<feature type="domain" description="HAMP" evidence="15">
    <location>
        <begin position="188"/>
        <end position="240"/>
    </location>
</feature>
<dbReference type="Gene3D" id="1.10.287.130">
    <property type="match status" value="1"/>
</dbReference>
<protein>
    <recommendedName>
        <fullName evidence="3">histidine kinase</fullName>
        <ecNumber evidence="3">2.7.13.3</ecNumber>
    </recommendedName>
</protein>
<evidence type="ECO:0000259" key="14">
    <source>
        <dbReference type="PROSITE" id="PS50109"/>
    </source>
</evidence>
<evidence type="ECO:0000256" key="6">
    <source>
        <dbReference type="ARBA" id="ARBA00022692"/>
    </source>
</evidence>